<dbReference type="EC" id="1.2.4.4" evidence="2"/>
<dbReference type="Pfam" id="PF02780">
    <property type="entry name" value="Transketolase_C"/>
    <property type="match status" value="1"/>
</dbReference>
<comment type="catalytic activity">
    <reaction evidence="5">
        <text>N(6)-[(R)-lipoyl]-L-lysyl-[protein] + 3-methyl-2-oxobutanoate + H(+) = N(6)-[(R)-S(8)-2-methylpropanoyldihydrolipoyl]-L-lysyl-[protein] + CO2</text>
        <dbReference type="Rhea" id="RHEA:13457"/>
        <dbReference type="Rhea" id="RHEA-COMP:10474"/>
        <dbReference type="Rhea" id="RHEA-COMP:10497"/>
        <dbReference type="ChEBI" id="CHEBI:11851"/>
        <dbReference type="ChEBI" id="CHEBI:15378"/>
        <dbReference type="ChEBI" id="CHEBI:16526"/>
        <dbReference type="ChEBI" id="CHEBI:83099"/>
        <dbReference type="ChEBI" id="CHEBI:83142"/>
        <dbReference type="EC" id="1.2.4.4"/>
    </reaction>
</comment>
<keyword evidence="4" id="KW-0786">Thiamine pyrophosphate</keyword>
<evidence type="ECO:0000259" key="10">
    <source>
        <dbReference type="SMART" id="SM00861"/>
    </source>
</evidence>
<protein>
    <recommendedName>
        <fullName evidence="8">3-methyl-2-oxobutanoate dehydrogenase subunit beta</fullName>
        <ecNumber evidence="2">1.2.4.4</ecNumber>
    </recommendedName>
    <alternativeName>
        <fullName evidence="9">Branched-chain alpha-ketoacid dehydrogenase E1 component subunit beta</fullName>
    </alternativeName>
</protein>
<dbReference type="EMBL" id="LZSO01000008">
    <property type="protein sequence ID" value="OBB33707.1"/>
    <property type="molecule type" value="Genomic_DNA"/>
</dbReference>
<comment type="subunit">
    <text evidence="7">Heteromer of E1 alpha (BkdA) and beta (BkdB) subunits. Part of the BCKADH complex, consisting of multiple copies of BkdA/BkdB (E1), BkdC (E2) and Lpd (E3).</text>
</comment>
<dbReference type="InterPro" id="IPR029061">
    <property type="entry name" value="THDP-binding"/>
</dbReference>
<evidence type="ECO:0000256" key="9">
    <source>
        <dbReference type="ARBA" id="ARBA00080625"/>
    </source>
</evidence>
<dbReference type="GO" id="GO:0000287">
    <property type="term" value="F:magnesium ion binding"/>
    <property type="evidence" value="ECO:0007669"/>
    <property type="project" value="UniProtKB-ARBA"/>
</dbReference>
<name>A0A1A0RHC5_MYCPR</name>
<dbReference type="GO" id="GO:0003863">
    <property type="term" value="F:branched-chain 2-oxo acid dehydrogenase activity"/>
    <property type="evidence" value="ECO:0007669"/>
    <property type="project" value="UniProtKB-EC"/>
</dbReference>
<evidence type="ECO:0000313" key="11">
    <source>
        <dbReference type="EMBL" id="OBB33707.1"/>
    </source>
</evidence>
<dbReference type="RefSeq" id="WP_064929596.1">
    <property type="nucleotide sequence ID" value="NZ_LZSO01000008.1"/>
</dbReference>
<evidence type="ECO:0000313" key="12">
    <source>
        <dbReference type="Proteomes" id="UP000093902"/>
    </source>
</evidence>
<dbReference type="Proteomes" id="UP000093902">
    <property type="component" value="Unassembled WGS sequence"/>
</dbReference>
<comment type="caution">
    <text evidence="11">The sequence shown here is derived from an EMBL/GenBank/DDBJ whole genome shotgun (WGS) entry which is preliminary data.</text>
</comment>
<dbReference type="Gene3D" id="3.40.50.970">
    <property type="match status" value="1"/>
</dbReference>
<dbReference type="Pfam" id="PF02779">
    <property type="entry name" value="Transket_pyr"/>
    <property type="match status" value="1"/>
</dbReference>
<dbReference type="OrthoDB" id="4009369at2"/>
<feature type="domain" description="Transketolase-like pyrimidine-binding" evidence="10">
    <location>
        <begin position="10"/>
        <end position="186"/>
    </location>
</feature>
<evidence type="ECO:0000256" key="4">
    <source>
        <dbReference type="ARBA" id="ARBA00023052"/>
    </source>
</evidence>
<evidence type="ECO:0000256" key="3">
    <source>
        <dbReference type="ARBA" id="ARBA00023002"/>
    </source>
</evidence>
<evidence type="ECO:0000256" key="8">
    <source>
        <dbReference type="ARBA" id="ARBA00069117"/>
    </source>
</evidence>
<evidence type="ECO:0000256" key="6">
    <source>
        <dbReference type="ARBA" id="ARBA00059108"/>
    </source>
</evidence>
<dbReference type="SUPFAM" id="SSF52518">
    <property type="entry name" value="Thiamin diphosphate-binding fold (THDP-binding)"/>
    <property type="match status" value="1"/>
</dbReference>
<proteinExistence type="predicted"/>
<keyword evidence="11" id="KW-0670">Pyruvate</keyword>
<evidence type="ECO:0000256" key="5">
    <source>
        <dbReference type="ARBA" id="ARBA00052792"/>
    </source>
</evidence>
<comment type="cofactor">
    <cofactor evidence="1">
        <name>thiamine diphosphate</name>
        <dbReference type="ChEBI" id="CHEBI:58937"/>
    </cofactor>
</comment>
<dbReference type="SMART" id="SM00861">
    <property type="entry name" value="Transket_pyr"/>
    <property type="match status" value="1"/>
</dbReference>
<reference evidence="12" key="1">
    <citation type="submission" date="2016-06" db="EMBL/GenBank/DDBJ databases">
        <authorList>
            <person name="Sutton G."/>
            <person name="Brinkac L."/>
            <person name="Sanka R."/>
            <person name="Adams M."/>
            <person name="Lau E."/>
            <person name="Mehaffy C."/>
            <person name="Tameris M."/>
            <person name="Hatherill M."/>
            <person name="Hanekom W."/>
            <person name="Mahomed H."/>
            <person name="Mcshane H."/>
        </authorList>
    </citation>
    <scope>NUCLEOTIDE SEQUENCE [LARGE SCALE GENOMIC DNA]</scope>
    <source>
        <strain evidence="12">852002-51209_SCH5440388</strain>
    </source>
</reference>
<dbReference type="Gene3D" id="3.40.50.920">
    <property type="match status" value="1"/>
</dbReference>
<dbReference type="FunFam" id="3.40.50.920:FF:000001">
    <property type="entry name" value="Pyruvate dehydrogenase E1 beta subunit"/>
    <property type="match status" value="1"/>
</dbReference>
<evidence type="ECO:0000256" key="2">
    <source>
        <dbReference type="ARBA" id="ARBA00012277"/>
    </source>
</evidence>
<dbReference type="PANTHER" id="PTHR43257:SF2">
    <property type="entry name" value="PYRUVATE DEHYDROGENASE E1 COMPONENT SUBUNIT BETA"/>
    <property type="match status" value="1"/>
</dbReference>
<dbReference type="SUPFAM" id="SSF52922">
    <property type="entry name" value="TK C-terminal domain-like"/>
    <property type="match status" value="1"/>
</dbReference>
<dbReference type="InterPro" id="IPR009014">
    <property type="entry name" value="Transketo_C/PFOR_II"/>
</dbReference>
<dbReference type="AlphaFoldDB" id="A0A1A0RHC5"/>
<evidence type="ECO:0000256" key="7">
    <source>
        <dbReference type="ARBA" id="ARBA00063870"/>
    </source>
</evidence>
<dbReference type="FunFam" id="3.40.50.970:FF:000001">
    <property type="entry name" value="Pyruvate dehydrogenase E1 beta subunit"/>
    <property type="match status" value="1"/>
</dbReference>
<keyword evidence="3" id="KW-0560">Oxidoreductase</keyword>
<dbReference type="PANTHER" id="PTHR43257">
    <property type="entry name" value="PYRUVATE DEHYDROGENASE E1 COMPONENT BETA SUBUNIT"/>
    <property type="match status" value="1"/>
</dbReference>
<comment type="function">
    <text evidence="6">Component of the branched-chain alpha-ketoacid dehydrogenase (BCKADH) complex, that catalyzes the overall conversion of branched-chain alpha-ketoacids to acyl-CoA and CO(2).</text>
</comment>
<evidence type="ECO:0000256" key="1">
    <source>
        <dbReference type="ARBA" id="ARBA00001964"/>
    </source>
</evidence>
<dbReference type="InterPro" id="IPR033248">
    <property type="entry name" value="Transketolase_C"/>
</dbReference>
<sequence length="331" mass="35031">MSTATASRTLMMTDAIRDALDVALGLDPEVFQLGEDIQDPKGGGFGVHKGLETKYGSERVRCTPISEQAIMGAAIGAAMAGMRPVAEIMLMNFISVAADQLFNHAAKLRYMSGGATPIPLTVRTTTGAGAGFGAQHSEMLEATLIHTPGLKVAVPSTAADAKGLLLSAIFDDDPVVIVEMSSLYFAVRDEVPEGDYRVPLGEARIAREGTDLTLITYGRQVLDCVAVAEKLSAEGYSIEVVDLRSLQPLDTDTIFSSVSKTHRAVVVHEAVTRGGFGAELSAQIHSELFHELAAPVGRVGGANTPVPYASSLEQNFLPGNRIEHAVRELLG</sequence>
<dbReference type="InterPro" id="IPR005475">
    <property type="entry name" value="Transketolase-like_Pyr-bd"/>
</dbReference>
<accession>A0A1A0RHC5</accession>
<dbReference type="CDD" id="cd07036">
    <property type="entry name" value="TPP_PYR_E1-PDHc-beta_like"/>
    <property type="match status" value="1"/>
</dbReference>
<organism evidence="11 12">
    <name type="scientific">Mycolicibacterium peregrinum</name>
    <name type="common">Mycobacterium peregrinum</name>
    <dbReference type="NCBI Taxonomy" id="43304"/>
    <lineage>
        <taxon>Bacteria</taxon>
        <taxon>Bacillati</taxon>
        <taxon>Actinomycetota</taxon>
        <taxon>Actinomycetes</taxon>
        <taxon>Mycobacteriales</taxon>
        <taxon>Mycobacteriaceae</taxon>
        <taxon>Mycolicibacterium</taxon>
    </lineage>
</organism>
<gene>
    <name evidence="11" type="ORF">A5792_11455</name>
</gene>